<protein>
    <recommendedName>
        <fullName evidence="5">Ada DNA repair metal-binding domain-containing protein</fullName>
    </recommendedName>
</protein>
<evidence type="ECO:0000256" key="2">
    <source>
        <dbReference type="SAM" id="SignalP"/>
    </source>
</evidence>
<evidence type="ECO:0000313" key="4">
    <source>
        <dbReference type="Proteomes" id="UP001257277"/>
    </source>
</evidence>
<gene>
    <name evidence="3" type="ORF">RQM59_06515</name>
</gene>
<feature type="chain" id="PRO_5046865437" description="Ada DNA repair metal-binding domain-containing protein" evidence="2">
    <location>
        <begin position="22"/>
        <end position="129"/>
    </location>
</feature>
<proteinExistence type="predicted"/>
<evidence type="ECO:0008006" key="5">
    <source>
        <dbReference type="Google" id="ProtNLM"/>
    </source>
</evidence>
<organism evidence="3 4">
    <name type="scientific">Asprobacillus argus</name>
    <dbReference type="NCBI Taxonomy" id="3076534"/>
    <lineage>
        <taxon>Bacteria</taxon>
        <taxon>Pseudomonadati</taxon>
        <taxon>Bacteroidota</taxon>
        <taxon>Flavobacteriia</taxon>
        <taxon>Flavobacteriales</taxon>
        <taxon>Flavobacteriaceae</taxon>
        <taxon>Asprobacillus</taxon>
    </lineage>
</organism>
<comment type="caution">
    <text evidence="3">The sequence shown here is derived from an EMBL/GenBank/DDBJ whole genome shotgun (WGS) entry which is preliminary data.</text>
</comment>
<sequence length="129" mass="14705">MKTLKIIFLIIAIGFSSSLTAQTKVYRTAKGERYHKKECKIIVKREAIELTIKKAKLRGYQACKVCKPVEKTKGKTSKKRAIQKKKSNKVKLKKSTSKKVTASRCTATTKKGTRCKRRTKNSSGRCWQH</sequence>
<reference evidence="3 4" key="1">
    <citation type="submission" date="2023-09" db="EMBL/GenBank/DDBJ databases">
        <title>Novel taxa isolated from Blanes Bay.</title>
        <authorList>
            <person name="Rey-Velasco X."/>
            <person name="Lucena T."/>
        </authorList>
    </citation>
    <scope>NUCLEOTIDE SEQUENCE [LARGE SCALE GENOMIC DNA]</scope>
    <source>
        <strain evidence="3 4">S356</strain>
    </source>
</reference>
<dbReference type="EMBL" id="JAVTTO010000002">
    <property type="protein sequence ID" value="MDT7832025.1"/>
    <property type="molecule type" value="Genomic_DNA"/>
</dbReference>
<feature type="region of interest" description="Disordered" evidence="1">
    <location>
        <begin position="74"/>
        <end position="105"/>
    </location>
</feature>
<dbReference type="Proteomes" id="UP001257277">
    <property type="component" value="Unassembled WGS sequence"/>
</dbReference>
<name>A0ABU3LE82_9FLAO</name>
<feature type="compositionally biased region" description="Basic residues" evidence="1">
    <location>
        <begin position="74"/>
        <end position="97"/>
    </location>
</feature>
<evidence type="ECO:0000256" key="1">
    <source>
        <dbReference type="SAM" id="MobiDB-lite"/>
    </source>
</evidence>
<accession>A0ABU3LE82</accession>
<feature type="signal peptide" evidence="2">
    <location>
        <begin position="1"/>
        <end position="21"/>
    </location>
</feature>
<keyword evidence="2" id="KW-0732">Signal</keyword>
<evidence type="ECO:0000313" key="3">
    <source>
        <dbReference type="EMBL" id="MDT7832025.1"/>
    </source>
</evidence>
<dbReference type="RefSeq" id="WP_349241277.1">
    <property type="nucleotide sequence ID" value="NZ_JAVTTO010000002.1"/>
</dbReference>
<keyword evidence="4" id="KW-1185">Reference proteome</keyword>